<dbReference type="Proteomes" id="UP000283255">
    <property type="component" value="Unassembled WGS sequence"/>
</dbReference>
<dbReference type="InterPro" id="IPR000847">
    <property type="entry name" value="LysR_HTH_N"/>
</dbReference>
<dbReference type="OrthoDB" id="8839911at2"/>
<dbReference type="EMBL" id="QZCH01000001">
    <property type="protein sequence ID" value="RJG51648.1"/>
    <property type="molecule type" value="Genomic_DNA"/>
</dbReference>
<organism evidence="6 7">
    <name type="scientific">Motilimonas pumila</name>
    <dbReference type="NCBI Taxonomy" id="2303987"/>
    <lineage>
        <taxon>Bacteria</taxon>
        <taxon>Pseudomonadati</taxon>
        <taxon>Pseudomonadota</taxon>
        <taxon>Gammaproteobacteria</taxon>
        <taxon>Alteromonadales</taxon>
        <taxon>Alteromonadales genera incertae sedis</taxon>
        <taxon>Motilimonas</taxon>
    </lineage>
</organism>
<evidence type="ECO:0000256" key="3">
    <source>
        <dbReference type="ARBA" id="ARBA00023125"/>
    </source>
</evidence>
<dbReference type="InterPro" id="IPR005119">
    <property type="entry name" value="LysR_subst-bd"/>
</dbReference>
<dbReference type="AlphaFoldDB" id="A0A418YKZ4"/>
<comment type="similarity">
    <text evidence="1">Belongs to the LysR transcriptional regulatory family.</text>
</comment>
<comment type="caution">
    <text evidence="6">The sequence shown here is derived from an EMBL/GenBank/DDBJ whole genome shotgun (WGS) entry which is preliminary data.</text>
</comment>
<dbReference type="InterPro" id="IPR037402">
    <property type="entry name" value="YidZ_PBP2"/>
</dbReference>
<keyword evidence="7" id="KW-1185">Reference proteome</keyword>
<evidence type="ECO:0000313" key="6">
    <source>
        <dbReference type="EMBL" id="RJG51648.1"/>
    </source>
</evidence>
<evidence type="ECO:0000256" key="1">
    <source>
        <dbReference type="ARBA" id="ARBA00009437"/>
    </source>
</evidence>
<reference evidence="6 7" key="1">
    <citation type="submission" date="2018-09" db="EMBL/GenBank/DDBJ databases">
        <authorList>
            <person name="Wang F."/>
        </authorList>
    </citation>
    <scope>NUCLEOTIDE SEQUENCE [LARGE SCALE GENOMIC DNA]</scope>
    <source>
        <strain evidence="6 7">PLHSC7-2</strain>
    </source>
</reference>
<dbReference type="SUPFAM" id="SSF46785">
    <property type="entry name" value="Winged helix' DNA-binding domain"/>
    <property type="match status" value="1"/>
</dbReference>
<keyword evidence="4" id="KW-0804">Transcription</keyword>
<feature type="domain" description="HTH lysR-type" evidence="5">
    <location>
        <begin position="8"/>
        <end position="65"/>
    </location>
</feature>
<dbReference type="Gene3D" id="3.40.190.10">
    <property type="entry name" value="Periplasmic binding protein-like II"/>
    <property type="match status" value="2"/>
</dbReference>
<dbReference type="InterPro" id="IPR050389">
    <property type="entry name" value="LysR-type_TF"/>
</dbReference>
<proteinExistence type="inferred from homology"/>
<dbReference type="GO" id="GO:0003700">
    <property type="term" value="F:DNA-binding transcription factor activity"/>
    <property type="evidence" value="ECO:0007669"/>
    <property type="project" value="InterPro"/>
</dbReference>
<gene>
    <name evidence="6" type="ORF">D1Z90_02665</name>
</gene>
<protein>
    <submittedName>
        <fullName evidence="6">LysR family transcriptional regulator</fullName>
    </submittedName>
</protein>
<sequence length="304" mass="34511">MTDKLRHINLNLVVSLHLLLQERSVTRAAQRQHITQSAMSKNLAKLRQALNDPLLLKDGNDLIVTDKALALAPEVAHVVQRLDVLFSPTQFSPADCRQEFTIAATDYVSEYVLPKALACIYQEAPHISIDVTHWDQHTYQALKQGSVDLGTTVQDHQLADIHASHINRDHYVCIMRQTHPLAQQASLSLSEFTAYHHALITTGADKAQAIDKALHQVGHHRKIRLRVSSYPSALNMVAQTDLLLTLPAHIAERLAAEHQVVIKPLPIKVPEFDCTLQWHHRNHQDPAHRWFRQRLYQLIKQQAD</sequence>
<dbReference type="SUPFAM" id="SSF53850">
    <property type="entry name" value="Periplasmic binding protein-like II"/>
    <property type="match status" value="1"/>
</dbReference>
<dbReference type="PROSITE" id="PS50931">
    <property type="entry name" value="HTH_LYSR"/>
    <property type="match status" value="1"/>
</dbReference>
<evidence type="ECO:0000256" key="2">
    <source>
        <dbReference type="ARBA" id="ARBA00023015"/>
    </source>
</evidence>
<dbReference type="PANTHER" id="PTHR30118:SF15">
    <property type="entry name" value="TRANSCRIPTIONAL REGULATORY PROTEIN"/>
    <property type="match status" value="1"/>
</dbReference>
<dbReference type="GO" id="GO:0003677">
    <property type="term" value="F:DNA binding"/>
    <property type="evidence" value="ECO:0007669"/>
    <property type="project" value="UniProtKB-KW"/>
</dbReference>
<dbReference type="RefSeq" id="WP_119909172.1">
    <property type="nucleotide sequence ID" value="NZ_QZCH01000001.1"/>
</dbReference>
<evidence type="ECO:0000256" key="4">
    <source>
        <dbReference type="ARBA" id="ARBA00023163"/>
    </source>
</evidence>
<keyword evidence="3" id="KW-0238">DNA-binding</keyword>
<dbReference type="Gene3D" id="1.10.10.10">
    <property type="entry name" value="Winged helix-like DNA-binding domain superfamily/Winged helix DNA-binding domain"/>
    <property type="match status" value="1"/>
</dbReference>
<dbReference type="Pfam" id="PF00126">
    <property type="entry name" value="HTH_1"/>
    <property type="match status" value="1"/>
</dbReference>
<evidence type="ECO:0000259" key="5">
    <source>
        <dbReference type="PROSITE" id="PS50931"/>
    </source>
</evidence>
<dbReference type="InterPro" id="IPR036390">
    <property type="entry name" value="WH_DNA-bd_sf"/>
</dbReference>
<dbReference type="InterPro" id="IPR036388">
    <property type="entry name" value="WH-like_DNA-bd_sf"/>
</dbReference>
<dbReference type="Pfam" id="PF03466">
    <property type="entry name" value="LysR_substrate"/>
    <property type="match status" value="1"/>
</dbReference>
<dbReference type="CDD" id="cd08417">
    <property type="entry name" value="PBP2_Nitroaromatics_like"/>
    <property type="match status" value="1"/>
</dbReference>
<dbReference type="PANTHER" id="PTHR30118">
    <property type="entry name" value="HTH-TYPE TRANSCRIPTIONAL REGULATOR LEUO-RELATED"/>
    <property type="match status" value="1"/>
</dbReference>
<reference evidence="6 7" key="2">
    <citation type="submission" date="2019-01" db="EMBL/GenBank/DDBJ databases">
        <title>Motilimonas pumilus sp. nov., isolated from the gut of sea cucumber (Apostichopus japonicus).</title>
        <authorList>
            <person name="Wang F.-Q."/>
            <person name="Ren L.-H."/>
            <person name="Lin Y.-W."/>
            <person name="Sun G.-H."/>
            <person name="Du Z.-J."/>
            <person name="Zhao J.-X."/>
            <person name="Liu X.-J."/>
            <person name="Liu L.-J."/>
        </authorList>
    </citation>
    <scope>NUCLEOTIDE SEQUENCE [LARGE SCALE GENOMIC DNA]</scope>
    <source>
        <strain evidence="6 7">PLHSC7-2</strain>
    </source>
</reference>
<keyword evidence="2" id="KW-0805">Transcription regulation</keyword>
<name>A0A418YKZ4_9GAMM</name>
<accession>A0A418YKZ4</accession>
<evidence type="ECO:0000313" key="7">
    <source>
        <dbReference type="Proteomes" id="UP000283255"/>
    </source>
</evidence>